<feature type="domain" description="HTH araC/xylS-type" evidence="4">
    <location>
        <begin position="176"/>
        <end position="274"/>
    </location>
</feature>
<evidence type="ECO:0000256" key="1">
    <source>
        <dbReference type="ARBA" id="ARBA00023015"/>
    </source>
</evidence>
<reference evidence="5" key="1">
    <citation type="submission" date="2020-02" db="EMBL/GenBank/DDBJ databases">
        <authorList>
            <person name="Meier V. D."/>
        </authorList>
    </citation>
    <scope>NUCLEOTIDE SEQUENCE</scope>
    <source>
        <strain evidence="5">AVDCRST_MAG63</strain>
    </source>
</reference>
<accession>A0A6J4HXG2</accession>
<dbReference type="Pfam" id="PF02311">
    <property type="entry name" value="AraC_binding"/>
    <property type="match status" value="1"/>
</dbReference>
<organism evidence="5">
    <name type="scientific">uncultured Armatimonadetes bacterium</name>
    <dbReference type="NCBI Taxonomy" id="157466"/>
    <lineage>
        <taxon>Bacteria</taxon>
        <taxon>Bacillati</taxon>
        <taxon>Armatimonadota</taxon>
        <taxon>environmental samples</taxon>
    </lineage>
</organism>
<dbReference type="Gene3D" id="1.10.10.60">
    <property type="entry name" value="Homeodomain-like"/>
    <property type="match status" value="2"/>
</dbReference>
<evidence type="ECO:0000256" key="3">
    <source>
        <dbReference type="ARBA" id="ARBA00023163"/>
    </source>
</evidence>
<dbReference type="InterPro" id="IPR018060">
    <property type="entry name" value="HTH_AraC"/>
</dbReference>
<dbReference type="EMBL" id="CADCTO010000151">
    <property type="protein sequence ID" value="CAA9234579.1"/>
    <property type="molecule type" value="Genomic_DNA"/>
</dbReference>
<dbReference type="SUPFAM" id="SSF51215">
    <property type="entry name" value="Regulatory protein AraC"/>
    <property type="match status" value="1"/>
</dbReference>
<evidence type="ECO:0000313" key="5">
    <source>
        <dbReference type="EMBL" id="CAA9234579.1"/>
    </source>
</evidence>
<sequence>METRVLFRNDVGTPLGRLTLAGSIRNGQGVVPAHPLRVYGSYAVMYLWEGSGRYEDASGRRRTVRAGDLVVVFPELAHSYGPRAAGERWSELYIVFDGPVFDLWRQTGLLDSAQPVHRLEPVEEWLGKLKAIAEAPRPTTAAERLRELCRFQGLLAEALGVHPAREAEPGEMRWLARARGLLETDLSLEIDLSDVAAEVDLSYENFRKRFQQQVGVSPARYRATKRIEAARDLLRYTQMTNRQVAESLGFSDEFHFSKRFKQIAGTTPRAFRQRLAGTEEATRTI</sequence>
<dbReference type="InterPro" id="IPR050204">
    <property type="entry name" value="AraC_XylS_family_regulators"/>
</dbReference>
<dbReference type="InterPro" id="IPR003313">
    <property type="entry name" value="AraC-bd"/>
</dbReference>
<dbReference type="InterPro" id="IPR009057">
    <property type="entry name" value="Homeodomain-like_sf"/>
</dbReference>
<dbReference type="GO" id="GO:0043565">
    <property type="term" value="F:sequence-specific DNA binding"/>
    <property type="evidence" value="ECO:0007669"/>
    <property type="project" value="InterPro"/>
</dbReference>
<dbReference type="SUPFAM" id="SSF46689">
    <property type="entry name" value="Homeodomain-like"/>
    <property type="match status" value="2"/>
</dbReference>
<keyword evidence="1" id="KW-0805">Transcription regulation</keyword>
<gene>
    <name evidence="5" type="ORF">AVDCRST_MAG63-1272</name>
</gene>
<keyword evidence="2" id="KW-0238">DNA-binding</keyword>
<evidence type="ECO:0000259" key="4">
    <source>
        <dbReference type="PROSITE" id="PS01124"/>
    </source>
</evidence>
<dbReference type="PANTHER" id="PTHR46796">
    <property type="entry name" value="HTH-TYPE TRANSCRIPTIONAL ACTIVATOR RHAS-RELATED"/>
    <property type="match status" value="1"/>
</dbReference>
<dbReference type="AlphaFoldDB" id="A0A6J4HXG2"/>
<dbReference type="SMART" id="SM00342">
    <property type="entry name" value="HTH_ARAC"/>
    <property type="match status" value="1"/>
</dbReference>
<dbReference type="Pfam" id="PF12833">
    <property type="entry name" value="HTH_18"/>
    <property type="match status" value="1"/>
</dbReference>
<keyword evidence="3" id="KW-0804">Transcription</keyword>
<dbReference type="InterPro" id="IPR037923">
    <property type="entry name" value="HTH-like"/>
</dbReference>
<dbReference type="GO" id="GO:0003700">
    <property type="term" value="F:DNA-binding transcription factor activity"/>
    <property type="evidence" value="ECO:0007669"/>
    <property type="project" value="InterPro"/>
</dbReference>
<name>A0A6J4HXG2_9BACT</name>
<proteinExistence type="predicted"/>
<dbReference type="PROSITE" id="PS01124">
    <property type="entry name" value="HTH_ARAC_FAMILY_2"/>
    <property type="match status" value="1"/>
</dbReference>
<evidence type="ECO:0000256" key="2">
    <source>
        <dbReference type="ARBA" id="ARBA00023125"/>
    </source>
</evidence>
<dbReference type="Gene3D" id="2.60.120.280">
    <property type="entry name" value="Regulatory protein AraC"/>
    <property type="match status" value="1"/>
</dbReference>
<protein>
    <recommendedName>
        <fullName evidence="4">HTH araC/xylS-type domain-containing protein</fullName>
    </recommendedName>
</protein>